<accession>A0A940X4M2</accession>
<gene>
    <name evidence="3" type="ORF">J5837_07710</name>
</gene>
<dbReference type="Pfam" id="PF08327">
    <property type="entry name" value="AHSA1"/>
    <property type="match status" value="1"/>
</dbReference>
<protein>
    <submittedName>
        <fullName evidence="3">SRPBCC domain-containing protein</fullName>
    </submittedName>
</protein>
<dbReference type="AlphaFoldDB" id="A0A940X4M2"/>
<dbReference type="EMBL" id="JAGKTC010000002">
    <property type="protein sequence ID" value="MBP3984313.1"/>
    <property type="molecule type" value="Genomic_DNA"/>
</dbReference>
<comment type="caution">
    <text evidence="3">The sequence shown here is derived from an EMBL/GenBank/DDBJ whole genome shotgun (WGS) entry which is preliminary data.</text>
</comment>
<organism evidence="3 4">
    <name type="scientific">Pseudoxanthomonas helianthi</name>
    <dbReference type="NCBI Taxonomy" id="1453541"/>
    <lineage>
        <taxon>Bacteria</taxon>
        <taxon>Pseudomonadati</taxon>
        <taxon>Pseudomonadota</taxon>
        <taxon>Gammaproteobacteria</taxon>
        <taxon>Lysobacterales</taxon>
        <taxon>Lysobacteraceae</taxon>
        <taxon>Pseudoxanthomonas</taxon>
    </lineage>
</organism>
<keyword evidence="4" id="KW-1185">Reference proteome</keyword>
<comment type="similarity">
    <text evidence="1">Belongs to the AHA1 family.</text>
</comment>
<dbReference type="Proteomes" id="UP000673447">
    <property type="component" value="Unassembled WGS sequence"/>
</dbReference>
<evidence type="ECO:0000259" key="2">
    <source>
        <dbReference type="Pfam" id="PF08327"/>
    </source>
</evidence>
<evidence type="ECO:0000313" key="3">
    <source>
        <dbReference type="EMBL" id="MBP3984313.1"/>
    </source>
</evidence>
<dbReference type="InterPro" id="IPR023393">
    <property type="entry name" value="START-like_dom_sf"/>
</dbReference>
<evidence type="ECO:0000256" key="1">
    <source>
        <dbReference type="ARBA" id="ARBA00006817"/>
    </source>
</evidence>
<sequence length="153" mass="17670">MKSSSADMTSFEEQVLINAPVSTVWEALTHVERMQEWMGEPDMLLKIETDWQVGNRFVVRGRHHMDFQNTGTVREFDPMRRLAYTHLSSLSRLPDNPENHAVIDFHLAPAQGATSLKLSIASPRSANIFEHLQFYWQGTLQVLKQYVEQRNEA</sequence>
<dbReference type="SUPFAM" id="SSF55961">
    <property type="entry name" value="Bet v1-like"/>
    <property type="match status" value="1"/>
</dbReference>
<evidence type="ECO:0000313" key="4">
    <source>
        <dbReference type="Proteomes" id="UP000673447"/>
    </source>
</evidence>
<dbReference type="CDD" id="cd07814">
    <property type="entry name" value="SRPBCC_CalC_Aha1-like"/>
    <property type="match status" value="1"/>
</dbReference>
<dbReference type="InterPro" id="IPR013538">
    <property type="entry name" value="ASHA1/2-like_C"/>
</dbReference>
<reference evidence="3" key="1">
    <citation type="journal article" date="2016" name="Int. J. Syst. Evol. Microbiol.">
        <title>Pseudoxanthomonas helianthi sp. nov., isolated from roots of Jerusalem artichoke (Helianthus tuberosus).</title>
        <authorList>
            <person name="Kittiwongwattana C."/>
            <person name="Thawai C."/>
        </authorList>
    </citation>
    <scope>NUCLEOTIDE SEQUENCE</scope>
    <source>
        <strain evidence="3">110414</strain>
    </source>
</reference>
<dbReference type="RefSeq" id="WP_210536200.1">
    <property type="nucleotide sequence ID" value="NZ_JAGKTC010000002.1"/>
</dbReference>
<reference evidence="3" key="2">
    <citation type="submission" date="2021-03" db="EMBL/GenBank/DDBJ databases">
        <authorList>
            <person name="Cao W."/>
        </authorList>
    </citation>
    <scope>NUCLEOTIDE SEQUENCE</scope>
    <source>
        <strain evidence="3">110414</strain>
    </source>
</reference>
<name>A0A940X4M2_9GAMM</name>
<feature type="domain" description="Activator of Hsp90 ATPase homologue 1/2-like C-terminal" evidence="2">
    <location>
        <begin position="18"/>
        <end position="148"/>
    </location>
</feature>
<proteinExistence type="inferred from homology"/>
<dbReference type="Gene3D" id="3.30.530.20">
    <property type="match status" value="1"/>
</dbReference>